<proteinExistence type="predicted"/>
<dbReference type="RefSeq" id="WP_225698779.1">
    <property type="nucleotide sequence ID" value="NZ_JAIXNE010000005.1"/>
</dbReference>
<evidence type="ECO:0000313" key="5">
    <source>
        <dbReference type="Proteomes" id="UP001139409"/>
    </source>
</evidence>
<gene>
    <name evidence="4" type="ORF">LDX50_23775</name>
</gene>
<organism evidence="4 5">
    <name type="scientific">Fulvivirga sedimenti</name>
    <dbReference type="NCBI Taxonomy" id="2879465"/>
    <lineage>
        <taxon>Bacteria</taxon>
        <taxon>Pseudomonadati</taxon>
        <taxon>Bacteroidota</taxon>
        <taxon>Cytophagia</taxon>
        <taxon>Cytophagales</taxon>
        <taxon>Fulvivirgaceae</taxon>
        <taxon>Fulvivirga</taxon>
    </lineage>
</organism>
<dbReference type="SUPFAM" id="SSF50939">
    <property type="entry name" value="Sialidases"/>
    <property type="match status" value="1"/>
</dbReference>
<feature type="chain" id="PRO_5040857214" evidence="2">
    <location>
        <begin position="20"/>
        <end position="927"/>
    </location>
</feature>
<dbReference type="InterPro" id="IPR050310">
    <property type="entry name" value="VPS10-sortilin"/>
</dbReference>
<keyword evidence="5" id="KW-1185">Reference proteome</keyword>
<feature type="domain" description="Sortilin N-terminal" evidence="3">
    <location>
        <begin position="132"/>
        <end position="257"/>
    </location>
</feature>
<evidence type="ECO:0000313" key="4">
    <source>
        <dbReference type="EMBL" id="MCA6077916.1"/>
    </source>
</evidence>
<accession>A0A9X1HU00</accession>
<dbReference type="Gene3D" id="2.130.10.10">
    <property type="entry name" value="YVTN repeat-like/Quinoprotein amine dehydrogenase"/>
    <property type="match status" value="4"/>
</dbReference>
<dbReference type="SUPFAM" id="SSF110296">
    <property type="entry name" value="Oligoxyloglucan reducing end-specific cellobiohydrolase"/>
    <property type="match status" value="1"/>
</dbReference>
<dbReference type="PANTHER" id="PTHR12106">
    <property type="entry name" value="SORTILIN RELATED"/>
    <property type="match status" value="1"/>
</dbReference>
<dbReference type="PANTHER" id="PTHR12106:SF27">
    <property type="entry name" value="SORTILIN-RELATED RECEPTOR"/>
    <property type="match status" value="1"/>
</dbReference>
<dbReference type="GO" id="GO:0016787">
    <property type="term" value="F:hydrolase activity"/>
    <property type="evidence" value="ECO:0007669"/>
    <property type="project" value="UniProtKB-KW"/>
</dbReference>
<keyword evidence="2" id="KW-0732">Signal</keyword>
<name>A0A9X1HU00_9BACT</name>
<dbReference type="EMBL" id="JAIXNE010000005">
    <property type="protein sequence ID" value="MCA6077916.1"/>
    <property type="molecule type" value="Genomic_DNA"/>
</dbReference>
<dbReference type="InterPro" id="IPR031778">
    <property type="entry name" value="Sortilin_N"/>
</dbReference>
<evidence type="ECO:0000259" key="3">
    <source>
        <dbReference type="Pfam" id="PF15902"/>
    </source>
</evidence>
<sequence>MNKLSIVTLLLLSVCICKAQTVDMDSYLQRTTADRESLFSNYPVRNIGPTVQGGRVTDIVVPEGQITTYYVAYASGGIFKTTDNGITFKPIFDDQDALGIGDLALAPSNPDIIYAGTGEKNSSRSSYAGTGIYKSTDGGVSWKHLGLEQTHHIGRVIVHPSNPDIVWVAALGALYSNNADRGVYLTEDGGNTWNKTLFVNDSTGIVDLVINPANPDELLAAAWERTRKASDFKGDGPGSGIYRSTDGGKSWTLSKDGFPTGDGIGRIGLAVSASNPSRYYALLDNQNTKEGADQEESEEGLTFSDFTSMSVEDALKIDDKELAKFLKDNNFPEKYSAESVKRDLKEGKYTPVDIGNYYGDANNALFNTDVIGAEIYRSDDHGMSWQKVNSYELDGVYFTYGYYFGEIRVAPDNPDLVYVFGVPLLKSTDGGVKYNRIDTLGDVHVDHQTLWINPENSRHLRLGNDGGLYESFDEGANWRHINNMSVGQFYTVNVDYEKPYNVYGGLQDNGTLMGPSTSVPNRTPFWTAIYGGDGMFVAPDPRNSSIVYVGFQFGNYARINRETGESLRLRPRHDIGEDVPRFNWRTPVKLSEHNADVVYMASQRLYRSMNQGENWSPISPDLTKNLPQGNVPFSTITTFSESPLQFGFIYAGTDDGNVWVTRSAGGDWEKISSGLPQGKWVASVVASPHELSTVFVTLNGYREDDFNTYVYMSEDAGKTWINIGKNLPEMVVNDLIQDPVKPEILYLGGDLGMFVSMDSGNSWEYVSRIPNVAVYDLIVHPRDLELVVATHGRSMYVMDVKMLHQIAGKTDELHIAGSDQIRYSPRWGERRFEYVEPYEPELKWRIYTAQAGPATVTIADSEGQVLRNLEMDLNRGFNQFTWDLKVLESNGKKGKKEEAKEKYIGKGSYKVTVNQAGKSVATTFEVK</sequence>
<keyword evidence="4" id="KW-0378">Hydrolase</keyword>
<reference evidence="4" key="1">
    <citation type="submission" date="2021-09" db="EMBL/GenBank/DDBJ databases">
        <title>Fulvivirga sp. isolated from coastal sediment.</title>
        <authorList>
            <person name="Yu H."/>
        </authorList>
    </citation>
    <scope>NUCLEOTIDE SEQUENCE</scope>
    <source>
        <strain evidence="4">1062</strain>
    </source>
</reference>
<dbReference type="CDD" id="cd15482">
    <property type="entry name" value="Sialidase_non-viral"/>
    <property type="match status" value="1"/>
</dbReference>
<protein>
    <submittedName>
        <fullName evidence="4">Glycosyl hydrolase</fullName>
    </submittedName>
</protein>
<comment type="caution">
    <text evidence="4">The sequence shown here is derived from an EMBL/GenBank/DDBJ whole genome shotgun (WGS) entry which is preliminary data.</text>
</comment>
<dbReference type="InterPro" id="IPR036278">
    <property type="entry name" value="Sialidase_sf"/>
</dbReference>
<feature type="signal peptide" evidence="2">
    <location>
        <begin position="1"/>
        <end position="19"/>
    </location>
</feature>
<evidence type="ECO:0000256" key="2">
    <source>
        <dbReference type="SAM" id="SignalP"/>
    </source>
</evidence>
<dbReference type="AlphaFoldDB" id="A0A9X1HU00"/>
<keyword evidence="1" id="KW-0677">Repeat</keyword>
<dbReference type="InterPro" id="IPR015943">
    <property type="entry name" value="WD40/YVTN_repeat-like_dom_sf"/>
</dbReference>
<dbReference type="Proteomes" id="UP001139409">
    <property type="component" value="Unassembled WGS sequence"/>
</dbReference>
<evidence type="ECO:0000256" key="1">
    <source>
        <dbReference type="ARBA" id="ARBA00022737"/>
    </source>
</evidence>
<dbReference type="Pfam" id="PF15902">
    <property type="entry name" value="Sortilin-Vps10"/>
    <property type="match status" value="1"/>
</dbReference>